<reference evidence="2" key="1">
    <citation type="submission" date="2021-01" db="EMBL/GenBank/DDBJ databases">
        <authorList>
            <person name="Corre E."/>
            <person name="Pelletier E."/>
            <person name="Niang G."/>
            <person name="Scheremetjew M."/>
            <person name="Finn R."/>
            <person name="Kale V."/>
            <person name="Holt S."/>
            <person name="Cochrane G."/>
            <person name="Meng A."/>
            <person name="Brown T."/>
            <person name="Cohen L."/>
        </authorList>
    </citation>
    <scope>NUCLEOTIDE SEQUENCE</scope>
    <source>
        <strain evidence="2">OF101</strain>
    </source>
</reference>
<protein>
    <submittedName>
        <fullName evidence="2">Uncharacterized protein</fullName>
    </submittedName>
</protein>
<gene>
    <name evidence="2" type="ORF">ACAT0790_LOCUS18475</name>
</gene>
<dbReference type="EMBL" id="HBGE01030641">
    <property type="protein sequence ID" value="CAD9123496.1"/>
    <property type="molecule type" value="Transcribed_RNA"/>
</dbReference>
<proteinExistence type="predicted"/>
<evidence type="ECO:0000313" key="2">
    <source>
        <dbReference type="EMBL" id="CAD9123496.1"/>
    </source>
</evidence>
<sequence length="380" mass="39404">MGRGMHFLAALALLWATSTRAASITRADQASLVQQLVRDHRGEASMSFDKAGVAAAVARTAMNHSYPSMLKDTKKRAVFAHMMARLANLVGAAGQSGAQSHNAKDLQAYLLRGIKTEAVLSCLTGPGLTAVDFFLNLPNAIDSIKGCTGDAYCLTKEILGMIGEVGDNLVDLFNIEQDCGKPFLNELLDCSEGEEAAEPGYFWLTPTQKNNPSLMVGFLTGALSAASGVMGAIATCQAGEGSLQTPVHPGALIPTSAASVMLSSYEFYQMLRFVGPDGKKAGGVEKCETFASLSGDGLGLFTAIMDTVSHAQFGDGSDKTKGFGPLCAGEVATALSALPDIAGKFCGFLSCKGGFPRGAFKQAIWSPGSSDASGDASGDA</sequence>
<feature type="signal peptide" evidence="1">
    <location>
        <begin position="1"/>
        <end position="21"/>
    </location>
</feature>
<dbReference type="AlphaFoldDB" id="A0A7S1M6R8"/>
<feature type="chain" id="PRO_5030599457" evidence="1">
    <location>
        <begin position="22"/>
        <end position="380"/>
    </location>
</feature>
<keyword evidence="1" id="KW-0732">Signal</keyword>
<organism evidence="2">
    <name type="scientific">Alexandrium catenella</name>
    <name type="common">Red tide dinoflagellate</name>
    <name type="synonym">Gonyaulax catenella</name>
    <dbReference type="NCBI Taxonomy" id="2925"/>
    <lineage>
        <taxon>Eukaryota</taxon>
        <taxon>Sar</taxon>
        <taxon>Alveolata</taxon>
        <taxon>Dinophyceae</taxon>
        <taxon>Gonyaulacales</taxon>
        <taxon>Pyrocystaceae</taxon>
        <taxon>Alexandrium</taxon>
    </lineage>
</organism>
<accession>A0A7S1M6R8</accession>
<evidence type="ECO:0000256" key="1">
    <source>
        <dbReference type="SAM" id="SignalP"/>
    </source>
</evidence>
<name>A0A7S1M6R8_ALECA</name>